<sequence length="84" mass="9665">MGLSFFGCPIKIKLIKTKENNMEVKVSLPNGQEVAVNRHQVEYNYKSNEYYQRKDDSPEDADNWTTIVQAVDATRRHEGYQGLG</sequence>
<reference evidence="1 2" key="1">
    <citation type="submission" date="2015-02" db="EMBL/GenBank/DDBJ databases">
        <title>Nostoc linckia genome annotation.</title>
        <authorList>
            <person name="Zhou Z."/>
        </authorList>
    </citation>
    <scope>NUCLEOTIDE SEQUENCE [LARGE SCALE GENOMIC DNA]</scope>
    <source>
        <strain evidence="2">z8</strain>
    </source>
</reference>
<accession>A0A9Q6ENF3</accession>
<name>A0A9Q6ENF3_NOSLI</name>
<organism evidence="1 2">
    <name type="scientific">Nostoc linckia z8</name>
    <dbReference type="NCBI Taxonomy" id="1628746"/>
    <lineage>
        <taxon>Bacteria</taxon>
        <taxon>Bacillati</taxon>
        <taxon>Cyanobacteriota</taxon>
        <taxon>Cyanophyceae</taxon>
        <taxon>Nostocales</taxon>
        <taxon>Nostocaceae</taxon>
        <taxon>Nostoc</taxon>
    </lineage>
</organism>
<dbReference type="AlphaFoldDB" id="A0A9Q6ENF3"/>
<comment type="caution">
    <text evidence="1">The sequence shown here is derived from an EMBL/GenBank/DDBJ whole genome shotgun (WGS) entry which is preliminary data.</text>
</comment>
<dbReference type="EMBL" id="LAHD01000005">
    <property type="protein sequence ID" value="PHK06753.1"/>
    <property type="molecule type" value="Genomic_DNA"/>
</dbReference>
<gene>
    <name evidence="1" type="ORF">VF08_03205</name>
</gene>
<evidence type="ECO:0000313" key="2">
    <source>
        <dbReference type="Proteomes" id="UP000222310"/>
    </source>
</evidence>
<evidence type="ECO:0000313" key="1">
    <source>
        <dbReference type="EMBL" id="PHK06753.1"/>
    </source>
</evidence>
<proteinExistence type="predicted"/>
<dbReference type="Proteomes" id="UP000222310">
    <property type="component" value="Unassembled WGS sequence"/>
</dbReference>
<protein>
    <submittedName>
        <fullName evidence="1">Uncharacterized protein</fullName>
    </submittedName>
</protein>